<evidence type="ECO:0000259" key="1">
    <source>
        <dbReference type="Pfam" id="PF00403"/>
    </source>
</evidence>
<dbReference type="InterPro" id="IPR006121">
    <property type="entry name" value="HMA_dom"/>
</dbReference>
<gene>
    <name evidence="2" type="ORF">HRI96_08490</name>
</gene>
<proteinExistence type="predicted"/>
<protein>
    <submittedName>
        <fullName evidence="2">Cation transporter</fullName>
    </submittedName>
</protein>
<dbReference type="RefSeq" id="WP_210116945.1">
    <property type="nucleotide sequence ID" value="NZ_CP054257.1"/>
</dbReference>
<dbReference type="GO" id="GO:0046872">
    <property type="term" value="F:metal ion binding"/>
    <property type="evidence" value="ECO:0007669"/>
    <property type="project" value="InterPro"/>
</dbReference>
<reference evidence="2" key="1">
    <citation type="submission" date="2020-05" db="EMBL/GenBank/DDBJ databases">
        <authorList>
            <person name="Zeng H."/>
            <person name="Chan Y.K."/>
            <person name="Watt R.M."/>
        </authorList>
    </citation>
    <scope>NUCLEOTIDE SEQUENCE</scope>
    <source>
        <strain evidence="2">ATCC 700773</strain>
    </source>
</reference>
<dbReference type="SUPFAM" id="SSF55008">
    <property type="entry name" value="HMA, heavy metal-associated domain"/>
    <property type="match status" value="1"/>
</dbReference>
<dbReference type="AlphaFoldDB" id="A0A975F0K1"/>
<dbReference type="Gene3D" id="3.30.70.100">
    <property type="match status" value="1"/>
</dbReference>
<dbReference type="CDD" id="cd00371">
    <property type="entry name" value="HMA"/>
    <property type="match status" value="1"/>
</dbReference>
<dbReference type="InterPro" id="IPR036163">
    <property type="entry name" value="HMA_dom_sf"/>
</dbReference>
<feature type="domain" description="HMA" evidence="1">
    <location>
        <begin position="3"/>
        <end position="41"/>
    </location>
</feature>
<evidence type="ECO:0000313" key="2">
    <source>
        <dbReference type="EMBL" id="QTQ12231.1"/>
    </source>
</evidence>
<reference evidence="2" key="2">
    <citation type="journal article" date="2021" name="Microbiol. Resour. Announc.">
        <title>Complete Genome Sequences of Three Human Oral Treponema parvum Isolates.</title>
        <authorList>
            <person name="Zeng H."/>
            <person name="Watt R.M."/>
        </authorList>
    </citation>
    <scope>NUCLEOTIDE SEQUENCE</scope>
    <source>
        <strain evidence="2">ATCC 700773</strain>
    </source>
</reference>
<organism evidence="2 3">
    <name type="scientific">Treponema parvum</name>
    <dbReference type="NCBI Taxonomy" id="138851"/>
    <lineage>
        <taxon>Bacteria</taxon>
        <taxon>Pseudomonadati</taxon>
        <taxon>Spirochaetota</taxon>
        <taxon>Spirochaetia</taxon>
        <taxon>Spirochaetales</taxon>
        <taxon>Treponemataceae</taxon>
        <taxon>Treponema</taxon>
    </lineage>
</organism>
<accession>A0A975F0K1</accession>
<sequence length="63" mass="6660">MKTLSVPDMRCEKCVANITKALDSAGIEHKAVDLSTKTVDVADSFVEKACSVLDAIGFSASLK</sequence>
<dbReference type="Pfam" id="PF00403">
    <property type="entry name" value="HMA"/>
    <property type="match status" value="1"/>
</dbReference>
<evidence type="ECO:0000313" key="3">
    <source>
        <dbReference type="Proteomes" id="UP000671995"/>
    </source>
</evidence>
<name>A0A975F0K1_9SPIR</name>
<dbReference type="EMBL" id="CP054257">
    <property type="protein sequence ID" value="QTQ12231.1"/>
    <property type="molecule type" value="Genomic_DNA"/>
</dbReference>
<dbReference type="Proteomes" id="UP000671995">
    <property type="component" value="Chromosome"/>
</dbReference>